<evidence type="ECO:0000256" key="4">
    <source>
        <dbReference type="ARBA" id="ARBA00047816"/>
    </source>
</evidence>
<keyword evidence="8" id="KW-1185">Reference proteome</keyword>
<evidence type="ECO:0000256" key="2">
    <source>
        <dbReference type="ARBA" id="ARBA00007866"/>
    </source>
</evidence>
<evidence type="ECO:0000256" key="3">
    <source>
        <dbReference type="ARBA" id="ARBA00023136"/>
    </source>
</evidence>
<feature type="domain" description="Cytochrome oxidase subunit II copper A binding" evidence="6">
    <location>
        <begin position="147"/>
        <end position="260"/>
    </location>
</feature>
<dbReference type="InterPro" id="IPR008972">
    <property type="entry name" value="Cupredoxin"/>
</dbReference>
<dbReference type="SUPFAM" id="SSF49503">
    <property type="entry name" value="Cupredoxins"/>
    <property type="match status" value="1"/>
</dbReference>
<protein>
    <submittedName>
        <fullName evidence="7">Cytochrome B</fullName>
    </submittedName>
</protein>
<evidence type="ECO:0000256" key="1">
    <source>
        <dbReference type="ARBA" id="ARBA00004370"/>
    </source>
</evidence>
<proteinExistence type="inferred from homology"/>
<keyword evidence="3 5" id="KW-0472">Membrane</keyword>
<keyword evidence="5" id="KW-0812">Transmembrane</keyword>
<organism evidence="7 8">
    <name type="scientific">Aquisalinus luteolus</name>
    <dbReference type="NCBI Taxonomy" id="1566827"/>
    <lineage>
        <taxon>Bacteria</taxon>
        <taxon>Pseudomonadati</taxon>
        <taxon>Pseudomonadota</taxon>
        <taxon>Alphaproteobacteria</taxon>
        <taxon>Parvularculales</taxon>
        <taxon>Parvularculaceae</taxon>
        <taxon>Aquisalinus</taxon>
    </lineage>
</organism>
<comment type="similarity">
    <text evidence="2">Belongs to the cytochrome c oxidase subunit 2 family.</text>
</comment>
<sequence length="263" mass="28517">MAENGDARLRLIEAGNFLDRIGQVFGFCFTIVGRHLVPLSRSVVACATLLVLVGCDGALSIVDPAGPAARSIALLWWVMLVGGVLIFGLVMVLIALSFRKRAACEDDAGSARLWIVKLGIAFPVTVLLALLAYGLVIGEQLLPRESGETVIVRAEARQWAWNFSYDDLPGRTTQDVLHIPAGRPVDISITSTDVIHSFWVPRLAGKLDAIPGHVNTLRIEADRPGTYQGLSAEFSGSGYDRFTFQVIAHDETGWQAFLTGETE</sequence>
<dbReference type="Pfam" id="PF00116">
    <property type="entry name" value="COX2"/>
    <property type="match status" value="1"/>
</dbReference>
<dbReference type="InterPro" id="IPR045187">
    <property type="entry name" value="CcO_II"/>
</dbReference>
<dbReference type="PANTHER" id="PTHR22888">
    <property type="entry name" value="CYTOCHROME C OXIDASE, SUBUNIT II"/>
    <property type="match status" value="1"/>
</dbReference>
<feature type="transmembrane region" description="Helical" evidence="5">
    <location>
        <begin position="118"/>
        <end position="136"/>
    </location>
</feature>
<keyword evidence="5" id="KW-1133">Transmembrane helix</keyword>
<comment type="caution">
    <text evidence="7">The sequence shown here is derived from an EMBL/GenBank/DDBJ whole genome shotgun (WGS) entry which is preliminary data.</text>
</comment>
<dbReference type="Proteomes" id="UP000818603">
    <property type="component" value="Unassembled WGS sequence"/>
</dbReference>
<feature type="transmembrane region" description="Helical" evidence="5">
    <location>
        <begin position="43"/>
        <end position="62"/>
    </location>
</feature>
<dbReference type="PANTHER" id="PTHR22888:SF9">
    <property type="entry name" value="CYTOCHROME C OXIDASE SUBUNIT 2"/>
    <property type="match status" value="1"/>
</dbReference>
<accession>A0ABX0HID3</accession>
<evidence type="ECO:0000313" key="8">
    <source>
        <dbReference type="Proteomes" id="UP000818603"/>
    </source>
</evidence>
<comment type="subcellular location">
    <subcellularLocation>
        <location evidence="1">Membrane</location>
    </subcellularLocation>
</comment>
<dbReference type="Gene3D" id="2.60.40.420">
    <property type="entry name" value="Cupredoxins - blue copper proteins"/>
    <property type="match status" value="1"/>
</dbReference>
<dbReference type="EMBL" id="VCJR02000001">
    <property type="protein sequence ID" value="NHK26402.1"/>
    <property type="molecule type" value="Genomic_DNA"/>
</dbReference>
<evidence type="ECO:0000256" key="5">
    <source>
        <dbReference type="SAM" id="Phobius"/>
    </source>
</evidence>
<comment type="catalytic activity">
    <reaction evidence="4">
        <text>4 Fe(II)-[cytochrome c] + O2 + 8 H(+)(in) = 4 Fe(III)-[cytochrome c] + 2 H2O + 4 H(+)(out)</text>
        <dbReference type="Rhea" id="RHEA:11436"/>
        <dbReference type="Rhea" id="RHEA-COMP:10350"/>
        <dbReference type="Rhea" id="RHEA-COMP:14399"/>
        <dbReference type="ChEBI" id="CHEBI:15377"/>
        <dbReference type="ChEBI" id="CHEBI:15378"/>
        <dbReference type="ChEBI" id="CHEBI:15379"/>
        <dbReference type="ChEBI" id="CHEBI:29033"/>
        <dbReference type="ChEBI" id="CHEBI:29034"/>
        <dbReference type="EC" id="7.1.1.9"/>
    </reaction>
</comment>
<gene>
    <name evidence="7" type="ORF">FF098_000610</name>
</gene>
<evidence type="ECO:0000259" key="6">
    <source>
        <dbReference type="PROSITE" id="PS50857"/>
    </source>
</evidence>
<dbReference type="PROSITE" id="PS50857">
    <property type="entry name" value="COX2_CUA"/>
    <property type="match status" value="1"/>
</dbReference>
<evidence type="ECO:0000313" key="7">
    <source>
        <dbReference type="EMBL" id="NHK26402.1"/>
    </source>
</evidence>
<name>A0ABX0HID3_9PROT</name>
<reference evidence="7 8" key="1">
    <citation type="submission" date="2020-02" db="EMBL/GenBank/DDBJ databases">
        <title>Genome sequence of Parvularcula flava strain NH6-79.</title>
        <authorList>
            <person name="Abdul Karim M.H."/>
            <person name="Lam M.Q."/>
            <person name="Chen S.J."/>
            <person name="Yahya A."/>
            <person name="Shahir S."/>
            <person name="Shamsir M.S."/>
            <person name="Chong C.S."/>
        </authorList>
    </citation>
    <scope>NUCLEOTIDE SEQUENCE [LARGE SCALE GENOMIC DNA]</scope>
    <source>
        <strain evidence="7 8">NH6-79</strain>
    </source>
</reference>
<feature type="transmembrane region" description="Helical" evidence="5">
    <location>
        <begin position="74"/>
        <end position="98"/>
    </location>
</feature>
<dbReference type="InterPro" id="IPR002429">
    <property type="entry name" value="CcO_II-like_C"/>
</dbReference>